<dbReference type="KEGG" id="hch:HCH_01457"/>
<dbReference type="AlphaFoldDB" id="Q2SM07"/>
<gene>
    <name evidence="2" type="ordered locus">HCH_01457</name>
</gene>
<evidence type="ECO:0000259" key="1">
    <source>
        <dbReference type="Pfam" id="PF22481"/>
    </source>
</evidence>
<accession>Q2SM07</accession>
<reference evidence="2 3" key="1">
    <citation type="journal article" date="2005" name="Nucleic Acids Res.">
        <title>Genomic blueprint of Hahella chejuensis, a marine microbe producing an algicidal agent.</title>
        <authorList>
            <person name="Jeong H."/>
            <person name="Yim J.H."/>
            <person name="Lee C."/>
            <person name="Choi S.-H."/>
            <person name="Park Y.K."/>
            <person name="Yoon S.H."/>
            <person name="Hur C.-G."/>
            <person name="Kang H.-Y."/>
            <person name="Kim D."/>
            <person name="Lee H.H."/>
            <person name="Park K.H."/>
            <person name="Park S.-H."/>
            <person name="Park H.-S."/>
            <person name="Lee H.K."/>
            <person name="Oh T.K."/>
            <person name="Kim J.F."/>
        </authorList>
    </citation>
    <scope>NUCLEOTIDE SEQUENCE [LARGE SCALE GENOMIC DNA]</scope>
    <source>
        <strain evidence="2 3">KCTC 2396</strain>
    </source>
</reference>
<dbReference type="eggNOG" id="ENOG50339D9">
    <property type="taxonomic scope" value="Bacteria"/>
</dbReference>
<sequence length="173" mass="19943">MNRSEILNSISWKEEEEWFGTAQVVVPVLGGKIEIQFLVENERDISDRSVRIVNELLQLDESHLIKIKHFLWEDCKLYCEATGYGFDVSEGKNETEVNHREFGVFNETDAYRTSNLLYVMICEEDEKFEGNYARLTFDNEWNGNLCVVVMKGGDIVGYGDDGLYIGEFEDVST</sequence>
<organism evidence="2 3">
    <name type="scientific">Hahella chejuensis (strain KCTC 2396)</name>
    <dbReference type="NCBI Taxonomy" id="349521"/>
    <lineage>
        <taxon>Bacteria</taxon>
        <taxon>Pseudomonadati</taxon>
        <taxon>Pseudomonadota</taxon>
        <taxon>Gammaproteobacteria</taxon>
        <taxon>Oceanospirillales</taxon>
        <taxon>Hahellaceae</taxon>
        <taxon>Hahella</taxon>
    </lineage>
</organism>
<proteinExistence type="predicted"/>
<dbReference type="InterPro" id="IPR054254">
    <property type="entry name" value="DUF6985"/>
</dbReference>
<keyword evidence="3" id="KW-1185">Reference proteome</keyword>
<evidence type="ECO:0000313" key="3">
    <source>
        <dbReference type="Proteomes" id="UP000000238"/>
    </source>
</evidence>
<protein>
    <recommendedName>
        <fullName evidence="1">DUF6985 domain-containing protein</fullName>
    </recommendedName>
</protein>
<dbReference type="Proteomes" id="UP000000238">
    <property type="component" value="Chromosome"/>
</dbReference>
<dbReference type="EMBL" id="CP000155">
    <property type="protein sequence ID" value="ABC28317.1"/>
    <property type="molecule type" value="Genomic_DNA"/>
</dbReference>
<feature type="domain" description="DUF6985" evidence="1">
    <location>
        <begin position="15"/>
        <end position="156"/>
    </location>
</feature>
<evidence type="ECO:0000313" key="2">
    <source>
        <dbReference type="EMBL" id="ABC28317.1"/>
    </source>
</evidence>
<dbReference type="HOGENOM" id="CLU_1487554_0_0_6"/>
<dbReference type="Pfam" id="PF22481">
    <property type="entry name" value="DUF6985"/>
    <property type="match status" value="1"/>
</dbReference>
<dbReference type="RefSeq" id="WP_011395390.1">
    <property type="nucleotide sequence ID" value="NC_007645.1"/>
</dbReference>
<name>Q2SM07_HAHCH</name>
<dbReference type="OrthoDB" id="6028394at2"/>